<keyword evidence="2" id="KW-0560">Oxidoreductase</keyword>
<dbReference type="InterPro" id="IPR036291">
    <property type="entry name" value="NAD(P)-bd_dom_sf"/>
</dbReference>
<sequence>MGWFELPDLAVLEGKVVVLTGGSLGIGAALVEHLYISGARVFFGDVLEEPATQLVERLTSSRPTDGEMPRIAFVRTDVSSYEDNLRLFDAAFSNCGRVDHAISVAAIGTRGRLCEPSLTLDTIREPIPTKIIDVNLTGVSYFTRIASVYLRQAAKFSGSPTNVIDKSIVLVSSVAGFIDSPGIELYQATKHGVLGLMRSLRSTLINSSPNPIRINAICPWFTETRLAKGVSSDWHANNLPVNQPIDVAKIIAGTMAASTLNGAALFVTGGRAWDVERGIDELQSQWLGEENHRAMVKGQAVLGNGDSWNSGLEGHGSGAG</sequence>
<dbReference type="Proteomes" id="UP000800092">
    <property type="component" value="Unassembled WGS sequence"/>
</dbReference>
<dbReference type="OrthoDB" id="37659at2759"/>
<protein>
    <submittedName>
        <fullName evidence="3">Putative 3-hydroxyacyl-CoA dehydrogenase</fullName>
    </submittedName>
</protein>
<dbReference type="InterPro" id="IPR002347">
    <property type="entry name" value="SDR_fam"/>
</dbReference>
<dbReference type="Gene3D" id="3.40.50.720">
    <property type="entry name" value="NAD(P)-binding Rossmann-like Domain"/>
    <property type="match status" value="1"/>
</dbReference>
<name>A0A6A6HLF7_VIRVR</name>
<dbReference type="Pfam" id="PF00106">
    <property type="entry name" value="adh_short"/>
    <property type="match status" value="1"/>
</dbReference>
<evidence type="ECO:0000256" key="1">
    <source>
        <dbReference type="ARBA" id="ARBA00006484"/>
    </source>
</evidence>
<dbReference type="PRINTS" id="PR00081">
    <property type="entry name" value="GDHRDH"/>
</dbReference>
<reference evidence="3" key="1">
    <citation type="journal article" date="2020" name="Stud. Mycol.">
        <title>101 Dothideomycetes genomes: a test case for predicting lifestyles and emergence of pathogens.</title>
        <authorList>
            <person name="Haridas S."/>
            <person name="Albert R."/>
            <person name="Binder M."/>
            <person name="Bloem J."/>
            <person name="Labutti K."/>
            <person name="Salamov A."/>
            <person name="Andreopoulos B."/>
            <person name="Baker S."/>
            <person name="Barry K."/>
            <person name="Bills G."/>
            <person name="Bluhm B."/>
            <person name="Cannon C."/>
            <person name="Castanera R."/>
            <person name="Culley D."/>
            <person name="Daum C."/>
            <person name="Ezra D."/>
            <person name="Gonzalez J."/>
            <person name="Henrissat B."/>
            <person name="Kuo A."/>
            <person name="Liang C."/>
            <person name="Lipzen A."/>
            <person name="Lutzoni F."/>
            <person name="Magnuson J."/>
            <person name="Mondo S."/>
            <person name="Nolan M."/>
            <person name="Ohm R."/>
            <person name="Pangilinan J."/>
            <person name="Park H.-J."/>
            <person name="Ramirez L."/>
            <person name="Alfaro M."/>
            <person name="Sun H."/>
            <person name="Tritt A."/>
            <person name="Yoshinaga Y."/>
            <person name="Zwiers L.-H."/>
            <person name="Turgeon B."/>
            <person name="Goodwin S."/>
            <person name="Spatafora J."/>
            <person name="Crous P."/>
            <person name="Grigoriev I."/>
        </authorList>
    </citation>
    <scope>NUCLEOTIDE SEQUENCE</scope>
    <source>
        <strain evidence="3">Tuck. ex Michener</strain>
    </source>
</reference>
<gene>
    <name evidence="3" type="ORF">EV356DRAFT_563578</name>
</gene>
<dbReference type="PANTHER" id="PTHR44229:SF4">
    <property type="entry name" value="15-HYDROXYPROSTAGLANDIN DEHYDROGENASE [NAD(+)]"/>
    <property type="match status" value="1"/>
</dbReference>
<accession>A0A6A6HLF7</accession>
<dbReference type="AlphaFoldDB" id="A0A6A6HLF7"/>
<keyword evidence="4" id="KW-1185">Reference proteome</keyword>
<dbReference type="GO" id="GO:0005737">
    <property type="term" value="C:cytoplasm"/>
    <property type="evidence" value="ECO:0007669"/>
    <property type="project" value="TreeGrafter"/>
</dbReference>
<evidence type="ECO:0000256" key="2">
    <source>
        <dbReference type="ARBA" id="ARBA00023002"/>
    </source>
</evidence>
<evidence type="ECO:0000313" key="4">
    <source>
        <dbReference type="Proteomes" id="UP000800092"/>
    </source>
</evidence>
<comment type="similarity">
    <text evidence="1">Belongs to the short-chain dehydrogenases/reductases (SDR) family.</text>
</comment>
<dbReference type="PANTHER" id="PTHR44229">
    <property type="entry name" value="15-HYDROXYPROSTAGLANDIN DEHYDROGENASE [NAD(+)]"/>
    <property type="match status" value="1"/>
</dbReference>
<dbReference type="GO" id="GO:0016616">
    <property type="term" value="F:oxidoreductase activity, acting on the CH-OH group of donors, NAD or NADP as acceptor"/>
    <property type="evidence" value="ECO:0007669"/>
    <property type="project" value="TreeGrafter"/>
</dbReference>
<evidence type="ECO:0000313" key="3">
    <source>
        <dbReference type="EMBL" id="KAF2238887.1"/>
    </source>
</evidence>
<proteinExistence type="inferred from homology"/>
<dbReference type="EMBL" id="ML991774">
    <property type="protein sequence ID" value="KAF2238887.1"/>
    <property type="molecule type" value="Genomic_DNA"/>
</dbReference>
<organism evidence="3 4">
    <name type="scientific">Viridothelium virens</name>
    <name type="common">Speckled blister lichen</name>
    <name type="synonym">Trypethelium virens</name>
    <dbReference type="NCBI Taxonomy" id="1048519"/>
    <lineage>
        <taxon>Eukaryota</taxon>
        <taxon>Fungi</taxon>
        <taxon>Dikarya</taxon>
        <taxon>Ascomycota</taxon>
        <taxon>Pezizomycotina</taxon>
        <taxon>Dothideomycetes</taxon>
        <taxon>Dothideomycetes incertae sedis</taxon>
        <taxon>Trypetheliales</taxon>
        <taxon>Trypetheliaceae</taxon>
        <taxon>Viridothelium</taxon>
    </lineage>
</organism>
<dbReference type="SUPFAM" id="SSF51735">
    <property type="entry name" value="NAD(P)-binding Rossmann-fold domains"/>
    <property type="match status" value="1"/>
</dbReference>